<accession>A0AA38IW56</accession>
<comment type="caution">
    <text evidence="2">The sequence shown here is derived from an EMBL/GenBank/DDBJ whole genome shotgun (WGS) entry which is preliminary data.</text>
</comment>
<keyword evidence="3" id="KW-1185">Reference proteome</keyword>
<evidence type="ECO:0000313" key="3">
    <source>
        <dbReference type="Proteomes" id="UP001168821"/>
    </source>
</evidence>
<proteinExistence type="predicted"/>
<reference evidence="2" key="1">
    <citation type="journal article" date="2023" name="G3 (Bethesda)">
        <title>Whole genome assemblies of Zophobas morio and Tenebrio molitor.</title>
        <authorList>
            <person name="Kaur S."/>
            <person name="Stinson S.A."/>
            <person name="diCenzo G.C."/>
        </authorList>
    </citation>
    <scope>NUCLEOTIDE SEQUENCE</scope>
    <source>
        <strain evidence="2">QUZm001</strain>
    </source>
</reference>
<dbReference type="Pfam" id="PF03184">
    <property type="entry name" value="DDE_1"/>
    <property type="match status" value="1"/>
</dbReference>
<dbReference type="GO" id="GO:0003676">
    <property type="term" value="F:nucleic acid binding"/>
    <property type="evidence" value="ECO:0007669"/>
    <property type="project" value="InterPro"/>
</dbReference>
<dbReference type="EMBL" id="JALNTZ010000002">
    <property type="protein sequence ID" value="KAJ3662808.1"/>
    <property type="molecule type" value="Genomic_DNA"/>
</dbReference>
<dbReference type="InterPro" id="IPR004875">
    <property type="entry name" value="DDE_SF_endonuclease_dom"/>
</dbReference>
<protein>
    <recommendedName>
        <fullName evidence="1">DDE-1 domain-containing protein</fullName>
    </recommendedName>
</protein>
<dbReference type="Proteomes" id="UP001168821">
    <property type="component" value="Unassembled WGS sequence"/>
</dbReference>
<sequence>MLLMDNAPIASKVYCQQNGWMCSEIFVRWLENFVHYTKASNENKVLVFLEGHKILEVLQYAEDNDVMLCCFPTHCNRLRPDVDIFLYFFKLIMAKKLGLGLSKILAEMSHISKYL</sequence>
<dbReference type="AlphaFoldDB" id="A0AA38IW56"/>
<gene>
    <name evidence="2" type="ORF">Zmor_007134</name>
</gene>
<organism evidence="2 3">
    <name type="scientific">Zophobas morio</name>
    <dbReference type="NCBI Taxonomy" id="2755281"/>
    <lineage>
        <taxon>Eukaryota</taxon>
        <taxon>Metazoa</taxon>
        <taxon>Ecdysozoa</taxon>
        <taxon>Arthropoda</taxon>
        <taxon>Hexapoda</taxon>
        <taxon>Insecta</taxon>
        <taxon>Pterygota</taxon>
        <taxon>Neoptera</taxon>
        <taxon>Endopterygota</taxon>
        <taxon>Coleoptera</taxon>
        <taxon>Polyphaga</taxon>
        <taxon>Cucujiformia</taxon>
        <taxon>Tenebrionidae</taxon>
        <taxon>Zophobas</taxon>
    </lineage>
</organism>
<name>A0AA38IW56_9CUCU</name>
<feature type="domain" description="DDE-1" evidence="1">
    <location>
        <begin position="14"/>
        <end position="77"/>
    </location>
</feature>
<evidence type="ECO:0000259" key="1">
    <source>
        <dbReference type="Pfam" id="PF03184"/>
    </source>
</evidence>
<evidence type="ECO:0000313" key="2">
    <source>
        <dbReference type="EMBL" id="KAJ3662808.1"/>
    </source>
</evidence>